<dbReference type="EMBL" id="CP042425">
    <property type="protein sequence ID" value="QEL13302.1"/>
    <property type="molecule type" value="Genomic_DNA"/>
</dbReference>
<keyword evidence="3" id="KW-1185">Reference proteome</keyword>
<dbReference type="Gene3D" id="3.40.50.1110">
    <property type="entry name" value="SGNH hydrolase"/>
    <property type="match status" value="1"/>
</dbReference>
<protein>
    <submittedName>
        <fullName evidence="2">Uncharacterized protein</fullName>
    </submittedName>
</protein>
<evidence type="ECO:0000256" key="1">
    <source>
        <dbReference type="SAM" id="Phobius"/>
    </source>
</evidence>
<dbReference type="InterPro" id="IPR036514">
    <property type="entry name" value="SGNH_hydro_sf"/>
</dbReference>
<feature type="transmembrane region" description="Helical" evidence="1">
    <location>
        <begin position="36"/>
        <end position="56"/>
    </location>
</feature>
<dbReference type="SUPFAM" id="SSF52266">
    <property type="entry name" value="SGNH hydrolase"/>
    <property type="match status" value="1"/>
</dbReference>
<dbReference type="AlphaFoldDB" id="A0A5C1A641"/>
<sequence length="368" mass="41924">MTTLTPATGPALRVKAAAVVVSPPVRQSSRRRSPRAVVAVFLATLLALNFGFAVGMDRVFPTVRDPEYGRRLSRVKARQDENPGRPFVVMLGSSRTAMGLRPMVANADAGPVVFNFAQVGSGPMMQVMTLRRMLNDGVKPDAVVLEFWPPFLREDGPFAEEARIDKHRLLPQDVPFAREYYDDAPLAEATMKHVRKSPWYEHRLRVVSQVVPGWLTYDRRLDSPWHKLDDWGWLPGFEDDPPPAERTARHQAAGQYYGELFNHFRIHEKAERATREMLTTCRERGIPVTFAWLPESSEFRAWYPPDVLATGEEFLAKMCREFDVPWIDARQWVTDPHIADGFHLTQPGAAIFSQRFGEELRARTITTR</sequence>
<evidence type="ECO:0000313" key="3">
    <source>
        <dbReference type="Proteomes" id="UP000324974"/>
    </source>
</evidence>
<gene>
    <name evidence="2" type="ORF">PX52LOC_00156</name>
</gene>
<dbReference type="RefSeq" id="WP_149108281.1">
    <property type="nucleotide sequence ID" value="NZ_CP042425.1"/>
</dbReference>
<organism evidence="2 3">
    <name type="scientific">Limnoglobus roseus</name>
    <dbReference type="NCBI Taxonomy" id="2598579"/>
    <lineage>
        <taxon>Bacteria</taxon>
        <taxon>Pseudomonadati</taxon>
        <taxon>Planctomycetota</taxon>
        <taxon>Planctomycetia</taxon>
        <taxon>Gemmatales</taxon>
        <taxon>Gemmataceae</taxon>
        <taxon>Limnoglobus</taxon>
    </lineage>
</organism>
<dbReference type="GO" id="GO:0016788">
    <property type="term" value="F:hydrolase activity, acting on ester bonds"/>
    <property type="evidence" value="ECO:0007669"/>
    <property type="project" value="UniProtKB-ARBA"/>
</dbReference>
<keyword evidence="1" id="KW-0472">Membrane</keyword>
<dbReference type="Proteomes" id="UP000324974">
    <property type="component" value="Chromosome"/>
</dbReference>
<keyword evidence="1" id="KW-1133">Transmembrane helix</keyword>
<keyword evidence="1" id="KW-0812">Transmembrane</keyword>
<reference evidence="3" key="1">
    <citation type="submission" date="2019-08" db="EMBL/GenBank/DDBJ databases">
        <title>Limnoglobus roseus gen. nov., sp. nov., a novel freshwater planctomycete with a giant genome from the family Gemmataceae.</title>
        <authorList>
            <person name="Kulichevskaya I.S."/>
            <person name="Naumoff D.G."/>
            <person name="Miroshnikov K."/>
            <person name="Ivanova A."/>
            <person name="Philippov D.A."/>
            <person name="Hakobyan A."/>
            <person name="Rijpstra I.C."/>
            <person name="Sinninghe Damste J.S."/>
            <person name="Liesack W."/>
            <person name="Dedysh S.N."/>
        </authorList>
    </citation>
    <scope>NUCLEOTIDE SEQUENCE [LARGE SCALE GENOMIC DNA]</scope>
    <source>
        <strain evidence="3">PX52</strain>
    </source>
</reference>
<dbReference type="OrthoDB" id="283286at2"/>
<dbReference type="InterPro" id="IPR011468">
    <property type="entry name" value="DUF1574"/>
</dbReference>
<name>A0A5C1A641_9BACT</name>
<proteinExistence type="predicted"/>
<dbReference type="Pfam" id="PF07611">
    <property type="entry name" value="DUF1574"/>
    <property type="match status" value="1"/>
</dbReference>
<accession>A0A5C1A641</accession>
<evidence type="ECO:0000313" key="2">
    <source>
        <dbReference type="EMBL" id="QEL13302.1"/>
    </source>
</evidence>
<dbReference type="KEGG" id="lrs:PX52LOC_00156"/>